<dbReference type="STRING" id="1125847.NT26_1669"/>
<accession>L0NE48</accession>
<dbReference type="Proteomes" id="UP000010792">
    <property type="component" value="Chromosome"/>
</dbReference>
<dbReference type="EMBL" id="FO082820">
    <property type="protein sequence ID" value="CCF19393.1"/>
    <property type="molecule type" value="Genomic_DNA"/>
</dbReference>
<protein>
    <submittedName>
        <fullName evidence="2">Uncharacterized protein</fullName>
    </submittedName>
</protein>
<evidence type="ECO:0000313" key="2">
    <source>
        <dbReference type="EMBL" id="CCF19393.1"/>
    </source>
</evidence>
<evidence type="ECO:0000256" key="1">
    <source>
        <dbReference type="SAM" id="MobiDB-lite"/>
    </source>
</evidence>
<feature type="region of interest" description="Disordered" evidence="1">
    <location>
        <begin position="1"/>
        <end position="21"/>
    </location>
</feature>
<proteinExistence type="predicted"/>
<sequence length="59" mass="6243">MVTGSLPTGHGEERFPTGAARNAGDCIPQMLRIVSSPLNVNYRQCATVSELKAVVAGDR</sequence>
<name>L0NE48_9HYPH</name>
<dbReference type="AlphaFoldDB" id="L0NE48"/>
<organism evidence="2 3">
    <name type="scientific">Pseudorhizobium banfieldiae</name>
    <dbReference type="NCBI Taxonomy" id="1125847"/>
    <lineage>
        <taxon>Bacteria</taxon>
        <taxon>Pseudomonadati</taxon>
        <taxon>Pseudomonadota</taxon>
        <taxon>Alphaproteobacteria</taxon>
        <taxon>Hyphomicrobiales</taxon>
        <taxon>Rhizobiaceae</taxon>
        <taxon>Rhizobium/Agrobacterium group</taxon>
        <taxon>Pseudorhizobium</taxon>
    </lineage>
</organism>
<keyword evidence="3" id="KW-1185">Reference proteome</keyword>
<evidence type="ECO:0000313" key="3">
    <source>
        <dbReference type="Proteomes" id="UP000010792"/>
    </source>
</evidence>
<dbReference type="KEGG" id="rht:NT26_1669"/>
<reference evidence="2 3" key="1">
    <citation type="journal article" date="2013" name="Genome Biol. Evol.">
        <title>Life in an arsenic-containing gold mine: genome and physiology of the autotrophic arsenite-oxidizing bacterium rhizobium sp. NT-26.</title>
        <authorList>
            <person name="Andres J."/>
            <person name="Arsene-Ploetze F."/>
            <person name="Barbe V."/>
            <person name="Brochier-Armanet C."/>
            <person name="Cleiss-Arnold J."/>
            <person name="Coppee J.Y."/>
            <person name="Dillies M.A."/>
            <person name="Geist"/>
            <person name="L"/>
            <person name="Joublin A."/>
            <person name="Koechler S."/>
            <person name="Lassalle F."/>
            <person name="Marchal M."/>
            <person name="Medigue C."/>
            <person name="Muller D."/>
            <person name="Nesme X."/>
            <person name="Plewniak F."/>
            <person name="Proux C."/>
            <person name="Ramirez-Bahena M.H."/>
            <person name="Schenowitz C."/>
            <person name="Sismeiro O."/>
            <person name="Vallenet D."/>
            <person name="Santini J.M."/>
            <person name="Bertin P.N."/>
        </authorList>
    </citation>
    <scope>NUCLEOTIDE SEQUENCE [LARGE SCALE GENOMIC DNA]</scope>
    <source>
        <strain evidence="2 3">NT-26</strain>
    </source>
</reference>
<gene>
    <name evidence="2" type="ORF">NT26_1669</name>
</gene>